<keyword evidence="6" id="KW-0413">Isomerase</keyword>
<dbReference type="InterPro" id="IPR051600">
    <property type="entry name" value="Beta-PGM-like"/>
</dbReference>
<evidence type="ECO:0000256" key="5">
    <source>
        <dbReference type="ARBA" id="ARBA00023277"/>
    </source>
</evidence>
<dbReference type="AlphaFoldDB" id="A0A518HAM3"/>
<keyword evidence="3" id="KW-0479">Metal-binding</keyword>
<evidence type="ECO:0000256" key="2">
    <source>
        <dbReference type="ARBA" id="ARBA00006171"/>
    </source>
</evidence>
<evidence type="ECO:0000313" key="7">
    <source>
        <dbReference type="Proteomes" id="UP000317835"/>
    </source>
</evidence>
<dbReference type="InterPro" id="IPR023198">
    <property type="entry name" value="PGP-like_dom2"/>
</dbReference>
<dbReference type="RefSeq" id="WP_145275973.1">
    <property type="nucleotide sequence ID" value="NZ_CP036426.1"/>
</dbReference>
<organism evidence="6 7">
    <name type="scientific">Tautonia plasticadhaerens</name>
    <dbReference type="NCBI Taxonomy" id="2527974"/>
    <lineage>
        <taxon>Bacteria</taxon>
        <taxon>Pseudomonadati</taxon>
        <taxon>Planctomycetota</taxon>
        <taxon>Planctomycetia</taxon>
        <taxon>Isosphaerales</taxon>
        <taxon>Isosphaeraceae</taxon>
        <taxon>Tautonia</taxon>
    </lineage>
</organism>
<protein>
    <submittedName>
        <fullName evidence="6">Beta-phosphoglucomutase</fullName>
        <ecNumber evidence="6">5.4.2.6</ecNumber>
    </submittedName>
</protein>
<dbReference type="Proteomes" id="UP000317835">
    <property type="component" value="Chromosome"/>
</dbReference>
<dbReference type="InterPro" id="IPR041492">
    <property type="entry name" value="HAD_2"/>
</dbReference>
<dbReference type="InterPro" id="IPR036412">
    <property type="entry name" value="HAD-like_sf"/>
</dbReference>
<dbReference type="GO" id="GO:0008801">
    <property type="term" value="F:beta-phosphoglucomutase activity"/>
    <property type="evidence" value="ECO:0007669"/>
    <property type="project" value="UniProtKB-EC"/>
</dbReference>
<keyword evidence="7" id="KW-1185">Reference proteome</keyword>
<dbReference type="InterPro" id="IPR006439">
    <property type="entry name" value="HAD-SF_hydro_IA"/>
</dbReference>
<dbReference type="GO" id="GO:0046872">
    <property type="term" value="F:metal ion binding"/>
    <property type="evidence" value="ECO:0007669"/>
    <property type="project" value="UniProtKB-KW"/>
</dbReference>
<accession>A0A518HAM3</accession>
<sequence>MPEPRAVLFDFDGVIADTENVHVAAWERTFALMGLDVPPEQCSKAAELDDRPFLAEILEGKGIEGGAIDGWVGRKQQLAAAMLRDEPRLYPGVVGLIRRLQDRASLAVVSTARRGDVALVLSAGGIADAFGAMVGKEDVSNTKPDPEPYRTALERLGLAAEEAVAIEDSAAGLASARGAGIRCLAVGHRHGMGVWVGESPFLEDLADEEAVLEALGFVD</sequence>
<keyword evidence="5" id="KW-0119">Carbohydrate metabolism</keyword>
<dbReference type="KEGG" id="tpla:ElP_58260"/>
<dbReference type="Gene3D" id="3.40.50.1000">
    <property type="entry name" value="HAD superfamily/HAD-like"/>
    <property type="match status" value="1"/>
</dbReference>
<evidence type="ECO:0000256" key="4">
    <source>
        <dbReference type="ARBA" id="ARBA00022842"/>
    </source>
</evidence>
<evidence type="ECO:0000313" key="6">
    <source>
        <dbReference type="EMBL" id="QDV37879.1"/>
    </source>
</evidence>
<dbReference type="EMBL" id="CP036426">
    <property type="protein sequence ID" value="QDV37879.1"/>
    <property type="molecule type" value="Genomic_DNA"/>
</dbReference>
<name>A0A518HAM3_9BACT</name>
<dbReference type="OrthoDB" id="9797743at2"/>
<reference evidence="6 7" key="1">
    <citation type="submission" date="2019-02" db="EMBL/GenBank/DDBJ databases">
        <title>Deep-cultivation of Planctomycetes and their phenomic and genomic characterization uncovers novel biology.</title>
        <authorList>
            <person name="Wiegand S."/>
            <person name="Jogler M."/>
            <person name="Boedeker C."/>
            <person name="Pinto D."/>
            <person name="Vollmers J."/>
            <person name="Rivas-Marin E."/>
            <person name="Kohn T."/>
            <person name="Peeters S.H."/>
            <person name="Heuer A."/>
            <person name="Rast P."/>
            <person name="Oberbeckmann S."/>
            <person name="Bunk B."/>
            <person name="Jeske O."/>
            <person name="Meyerdierks A."/>
            <person name="Storesund J.E."/>
            <person name="Kallscheuer N."/>
            <person name="Luecker S."/>
            <person name="Lage O.M."/>
            <person name="Pohl T."/>
            <person name="Merkel B.J."/>
            <person name="Hornburger P."/>
            <person name="Mueller R.-W."/>
            <person name="Bruemmer F."/>
            <person name="Labrenz M."/>
            <person name="Spormann A.M."/>
            <person name="Op den Camp H."/>
            <person name="Overmann J."/>
            <person name="Amann R."/>
            <person name="Jetten M.S.M."/>
            <person name="Mascher T."/>
            <person name="Medema M.H."/>
            <person name="Devos D.P."/>
            <person name="Kaster A.-K."/>
            <person name="Ovreas L."/>
            <person name="Rohde M."/>
            <person name="Galperin M.Y."/>
            <person name="Jogler C."/>
        </authorList>
    </citation>
    <scope>NUCLEOTIDE SEQUENCE [LARGE SCALE GENOMIC DNA]</scope>
    <source>
        <strain evidence="6 7">ElP</strain>
    </source>
</reference>
<dbReference type="SFLD" id="SFLDS00003">
    <property type="entry name" value="Haloacid_Dehalogenase"/>
    <property type="match status" value="1"/>
</dbReference>
<keyword evidence="4" id="KW-0460">Magnesium</keyword>
<dbReference type="SUPFAM" id="SSF56784">
    <property type="entry name" value="HAD-like"/>
    <property type="match status" value="1"/>
</dbReference>
<dbReference type="NCBIfam" id="TIGR01509">
    <property type="entry name" value="HAD-SF-IA-v3"/>
    <property type="match status" value="1"/>
</dbReference>
<dbReference type="InterPro" id="IPR023214">
    <property type="entry name" value="HAD_sf"/>
</dbReference>
<dbReference type="SFLD" id="SFLDG01129">
    <property type="entry name" value="C1.5:_HAD__Beta-PGM__Phosphata"/>
    <property type="match status" value="1"/>
</dbReference>
<evidence type="ECO:0000256" key="1">
    <source>
        <dbReference type="ARBA" id="ARBA00001946"/>
    </source>
</evidence>
<evidence type="ECO:0000256" key="3">
    <source>
        <dbReference type="ARBA" id="ARBA00022723"/>
    </source>
</evidence>
<dbReference type="PRINTS" id="PR00413">
    <property type="entry name" value="HADHALOGNASE"/>
</dbReference>
<dbReference type="EC" id="5.4.2.6" evidence="6"/>
<dbReference type="Pfam" id="PF13419">
    <property type="entry name" value="HAD_2"/>
    <property type="match status" value="1"/>
</dbReference>
<proteinExistence type="inferred from homology"/>
<dbReference type="PANTHER" id="PTHR46193">
    <property type="entry name" value="6-PHOSPHOGLUCONATE PHOSPHATASE"/>
    <property type="match status" value="1"/>
</dbReference>
<dbReference type="CDD" id="cd07505">
    <property type="entry name" value="HAD_BPGM-like"/>
    <property type="match status" value="1"/>
</dbReference>
<comment type="similarity">
    <text evidence="2">Belongs to the HAD-like hydrolase superfamily. CbbY/CbbZ/Gph/YieH family.</text>
</comment>
<gene>
    <name evidence="6" type="primary">pgmB</name>
    <name evidence="6" type="ORF">ElP_58260</name>
</gene>
<comment type="cofactor">
    <cofactor evidence="1">
        <name>Mg(2+)</name>
        <dbReference type="ChEBI" id="CHEBI:18420"/>
    </cofactor>
</comment>
<dbReference type="Gene3D" id="1.10.150.240">
    <property type="entry name" value="Putative phosphatase, domain 2"/>
    <property type="match status" value="1"/>
</dbReference>
<dbReference type="PANTHER" id="PTHR46193:SF18">
    <property type="entry name" value="HEXITOL PHOSPHATASE B"/>
    <property type="match status" value="1"/>
</dbReference>